<dbReference type="PANTHER" id="PTHR41339">
    <property type="entry name" value="LIPL48"/>
    <property type="match status" value="1"/>
</dbReference>
<organism evidence="1 2">
    <name type="scientific">Novosphingobium panipatense</name>
    <dbReference type="NCBI Taxonomy" id="428991"/>
    <lineage>
        <taxon>Bacteria</taxon>
        <taxon>Pseudomonadati</taxon>
        <taxon>Pseudomonadota</taxon>
        <taxon>Alphaproteobacteria</taxon>
        <taxon>Sphingomonadales</taxon>
        <taxon>Sphingomonadaceae</taxon>
        <taxon>Novosphingobium</taxon>
    </lineage>
</organism>
<reference evidence="1 2" key="1">
    <citation type="submission" date="2017-05" db="EMBL/GenBank/DDBJ databases">
        <authorList>
            <person name="Varghese N."/>
            <person name="Submissions S."/>
        </authorList>
    </citation>
    <scope>NUCLEOTIDE SEQUENCE [LARGE SCALE GENOMIC DNA]</scope>
    <source>
        <strain evidence="1 2">SM16</strain>
    </source>
</reference>
<accession>A0ABY1PW28</accession>
<proteinExistence type="predicted"/>
<name>A0ABY1PW28_9SPHN</name>
<dbReference type="PANTHER" id="PTHR41339:SF1">
    <property type="entry name" value="SECRETED PROTEIN"/>
    <property type="match status" value="1"/>
</dbReference>
<evidence type="ECO:0000313" key="1">
    <source>
        <dbReference type="EMBL" id="SMP50884.1"/>
    </source>
</evidence>
<sequence>MGCSALALAGCGADDISSPGNGGVIINPTPTPSPTPTPGTGTVVAADSCPTFAATGGLTNDGTISGPEGTWRVCTLPALIDKNASLPKVAGVVYRINGRVDVGCDGGFSAPTAAAPFTTTTATCGNRSLTADTNATLTIDPGVILFGENTAEAGWLVVNRGNKIDAQGTATSPIIFTSRANVTGTANESSMGQWGGIVLLGRGIVTDCNYGSTTANTCERDTEGAVNKAVFGGRDNAYNAGIMKYVQIRYSGYLLSEGKELQALTTGGTGSGTTLEYIQTVNSSDDGAEFFGGKVQMKHYVAVNADDDSLDIDTGLEGYFQYVLLLQRSGGGDALMEIDSNGNEENQPRQKTVVANFTAVQPASSSNNEANDLASVLIRGNSDITWVNGVLATPNNECLRVHGTGTTPATLKAYSTVLSCNAAKYQSTGSYATGSVNAASLFATGTNSNNDALTSTLTNSFVNGANESGVAGYANIKTLSSYFDAVTYIGAVKDASDTWYRGWTCDTTTAPFGSGKSCTTLPTT</sequence>
<dbReference type="Proteomes" id="UP001157910">
    <property type="component" value="Unassembled WGS sequence"/>
</dbReference>
<dbReference type="EMBL" id="FXUI01000001">
    <property type="protein sequence ID" value="SMP50884.1"/>
    <property type="molecule type" value="Genomic_DNA"/>
</dbReference>
<evidence type="ECO:0000313" key="2">
    <source>
        <dbReference type="Proteomes" id="UP001157910"/>
    </source>
</evidence>
<gene>
    <name evidence="1" type="ORF">SAMN06296065_10143</name>
</gene>
<keyword evidence="2" id="KW-1185">Reference proteome</keyword>
<comment type="caution">
    <text evidence="1">The sequence shown here is derived from an EMBL/GenBank/DDBJ whole genome shotgun (WGS) entry which is preliminary data.</text>
</comment>
<protein>
    <submittedName>
        <fullName evidence="1">Uncharacterized protein</fullName>
    </submittedName>
</protein>